<proteinExistence type="predicted"/>
<keyword evidence="2" id="KW-1185">Reference proteome</keyword>
<organism evidence="1 2">
    <name type="scientific">Linum tenue</name>
    <dbReference type="NCBI Taxonomy" id="586396"/>
    <lineage>
        <taxon>Eukaryota</taxon>
        <taxon>Viridiplantae</taxon>
        <taxon>Streptophyta</taxon>
        <taxon>Embryophyta</taxon>
        <taxon>Tracheophyta</taxon>
        <taxon>Spermatophyta</taxon>
        <taxon>Magnoliopsida</taxon>
        <taxon>eudicotyledons</taxon>
        <taxon>Gunneridae</taxon>
        <taxon>Pentapetalae</taxon>
        <taxon>rosids</taxon>
        <taxon>fabids</taxon>
        <taxon>Malpighiales</taxon>
        <taxon>Linaceae</taxon>
        <taxon>Linum</taxon>
    </lineage>
</organism>
<dbReference type="AlphaFoldDB" id="A0AAV0MFT3"/>
<evidence type="ECO:0000313" key="1">
    <source>
        <dbReference type="EMBL" id="CAI0445326.1"/>
    </source>
</evidence>
<name>A0AAV0MFT3_9ROSI</name>
<gene>
    <name evidence="1" type="ORF">LITE_LOCUS28517</name>
</gene>
<sequence length="76" mass="8947">MLRYKAMRKRYRVKMRRYSSGREVTNARYGNAATTRITRETSKEDGGISCHTKSEMSIYLLQCKMSKNLNEQYIDA</sequence>
<comment type="caution">
    <text evidence="1">The sequence shown here is derived from an EMBL/GenBank/DDBJ whole genome shotgun (WGS) entry which is preliminary data.</text>
</comment>
<evidence type="ECO:0000313" key="2">
    <source>
        <dbReference type="Proteomes" id="UP001154282"/>
    </source>
</evidence>
<feature type="non-terminal residue" evidence="1">
    <location>
        <position position="76"/>
    </location>
</feature>
<dbReference type="EMBL" id="CAMGYJ010000007">
    <property type="protein sequence ID" value="CAI0445326.1"/>
    <property type="molecule type" value="Genomic_DNA"/>
</dbReference>
<dbReference type="Proteomes" id="UP001154282">
    <property type="component" value="Unassembled WGS sequence"/>
</dbReference>
<accession>A0AAV0MFT3</accession>
<protein>
    <submittedName>
        <fullName evidence="1">Uncharacterized protein</fullName>
    </submittedName>
</protein>
<reference evidence="1" key="1">
    <citation type="submission" date="2022-08" db="EMBL/GenBank/DDBJ databases">
        <authorList>
            <person name="Gutierrez-Valencia J."/>
        </authorList>
    </citation>
    <scope>NUCLEOTIDE SEQUENCE</scope>
</reference>